<dbReference type="InterPro" id="IPR036412">
    <property type="entry name" value="HAD-like_sf"/>
</dbReference>
<dbReference type="GeneID" id="301142309"/>
<dbReference type="PIRSF" id="PIRSF030802">
    <property type="entry name" value="UCP030802"/>
    <property type="match status" value="1"/>
</dbReference>
<dbReference type="GO" id="GO:0016787">
    <property type="term" value="F:hydrolase activity"/>
    <property type="evidence" value="ECO:0007669"/>
    <property type="project" value="UniProtKB-KW"/>
</dbReference>
<keyword evidence="2" id="KW-1185">Reference proteome</keyword>
<dbReference type="InterPro" id="IPR024197">
    <property type="entry name" value="TPP-like"/>
</dbReference>
<organism evidence="1 2">
    <name type="scientific">Metabacillus fastidiosus</name>
    <dbReference type="NCBI Taxonomy" id="1458"/>
    <lineage>
        <taxon>Bacteria</taxon>
        <taxon>Bacillati</taxon>
        <taxon>Bacillota</taxon>
        <taxon>Bacilli</taxon>
        <taxon>Bacillales</taxon>
        <taxon>Bacillaceae</taxon>
        <taxon>Metabacillus</taxon>
    </lineage>
</organism>
<name>A0ABU6P370_9BACI</name>
<proteinExistence type="predicted"/>
<comment type="caution">
    <text evidence="1">The sequence shown here is derived from an EMBL/GenBank/DDBJ whole genome shotgun (WGS) entry which is preliminary data.</text>
</comment>
<dbReference type="Pfam" id="PF08282">
    <property type="entry name" value="Hydrolase_3"/>
    <property type="match status" value="1"/>
</dbReference>
<dbReference type="SUPFAM" id="SSF56784">
    <property type="entry name" value="HAD-like"/>
    <property type="match status" value="1"/>
</dbReference>
<evidence type="ECO:0000313" key="2">
    <source>
        <dbReference type="Proteomes" id="UP001342826"/>
    </source>
</evidence>
<dbReference type="InterPro" id="IPR023214">
    <property type="entry name" value="HAD_sf"/>
</dbReference>
<dbReference type="RefSeq" id="WP_066232940.1">
    <property type="nucleotide sequence ID" value="NZ_JARTFQ010000006.1"/>
</dbReference>
<dbReference type="Proteomes" id="UP001342826">
    <property type="component" value="Unassembled WGS sequence"/>
</dbReference>
<protein>
    <submittedName>
        <fullName evidence="1">HAD hydrolase family protein</fullName>
    </submittedName>
</protein>
<gene>
    <name evidence="1" type="ORF">P9271_21065</name>
</gene>
<sequence length="267" mass="31047">MIFASDLDQTLIYSRRAFRTDVAEEEIQLIETLEGREISFMTKEAIKLLSELASNILFIPVTTRTREQYKRISIFNNNRFSNYAVTANGGFILREGEVDKEWDKLIQLKLKDCSYKQDILKKFKEISHDEWVLKERIAEDLFYYFIVDREKIPYDELEMFTTWLETQGWNHSLQGRKLYFVPKPVNKRDAVLYLKQVTNEEFVAAAGDSLLDLCMLENADFSIIPAHGEIHELKNISPNITKASQQGIYASEEILKFVLNICAHAAV</sequence>
<dbReference type="Gene3D" id="3.40.50.1000">
    <property type="entry name" value="HAD superfamily/HAD-like"/>
    <property type="match status" value="2"/>
</dbReference>
<accession>A0ABU6P370</accession>
<evidence type="ECO:0000313" key="1">
    <source>
        <dbReference type="EMBL" id="MED4403804.1"/>
    </source>
</evidence>
<dbReference type="EMBL" id="JARTFS010000018">
    <property type="protein sequence ID" value="MED4403804.1"/>
    <property type="molecule type" value="Genomic_DNA"/>
</dbReference>
<reference evidence="1 2" key="1">
    <citation type="submission" date="2023-03" db="EMBL/GenBank/DDBJ databases">
        <title>Bacillus Genome Sequencing.</title>
        <authorList>
            <person name="Dunlap C."/>
        </authorList>
    </citation>
    <scope>NUCLEOTIDE SEQUENCE [LARGE SCALE GENOMIC DNA]</scope>
    <source>
        <strain evidence="1 2">NRS-1717</strain>
    </source>
</reference>
<keyword evidence="1" id="KW-0378">Hydrolase</keyword>